<keyword evidence="1" id="KW-0597">Phosphoprotein</keyword>
<keyword evidence="3" id="KW-0812">Transmembrane</keyword>
<proteinExistence type="predicted"/>
<evidence type="ECO:0000256" key="2">
    <source>
        <dbReference type="SAM" id="MobiDB-lite"/>
    </source>
</evidence>
<feature type="transmembrane region" description="Helical" evidence="3">
    <location>
        <begin position="141"/>
        <end position="167"/>
    </location>
</feature>
<dbReference type="GO" id="GO:0016740">
    <property type="term" value="F:transferase activity"/>
    <property type="evidence" value="ECO:0007669"/>
    <property type="project" value="UniProtKB-KW"/>
</dbReference>
<dbReference type="AlphaFoldDB" id="A0A6S7BS25"/>
<gene>
    <name evidence="4" type="primary">rcsD</name>
    <name evidence="4" type="ORF">LMG28614_04603</name>
</gene>
<organism evidence="4 5">
    <name type="scientific">Paraburkholderia ultramafica</name>
    <dbReference type="NCBI Taxonomy" id="1544867"/>
    <lineage>
        <taxon>Bacteria</taxon>
        <taxon>Pseudomonadati</taxon>
        <taxon>Pseudomonadota</taxon>
        <taxon>Betaproteobacteria</taxon>
        <taxon>Burkholderiales</taxon>
        <taxon>Burkholderiaceae</taxon>
        <taxon>Paraburkholderia</taxon>
    </lineage>
</organism>
<keyword evidence="3" id="KW-0472">Membrane</keyword>
<dbReference type="EC" id="2.7.2.-" evidence="4"/>
<dbReference type="EMBL" id="CADIKK010000023">
    <property type="protein sequence ID" value="CAB3797648.1"/>
    <property type="molecule type" value="Genomic_DNA"/>
</dbReference>
<dbReference type="PANTHER" id="PTHR45339">
    <property type="entry name" value="HYBRID SIGNAL TRANSDUCTION HISTIDINE KINASE J"/>
    <property type="match status" value="1"/>
</dbReference>
<keyword evidence="4" id="KW-0808">Transferase</keyword>
<sequence>MNNMSLPGSSVGTGRRARRVVDDFSHSHAHRAGRTAIRLATFSGCLFAFALLWVLSLRANAAPSVGNASHVVLADDSRQAAASGAHDIAPLVEQPAPDVLARRGAVAGTTAFSSVSKVSGYAASERPVRDAQDVAVTRQPWFSALALALAVAALIALLGACLSRAALRRAADKHKQIADEWARRCEAAEAREQAACVAATKQASTAAIPGQPWLPSTTRRYVEASLAAVADLLDSLDTTPASFAPRQQWPAIRSAVRTWSQTLNDLLDTSPLESRALIIDESATNLRELIDGVIALLAPSATQQGLRLSASIDRQVAETILADRARLGQLCFHLLNRTLLLNTHREIVLVVRTEPVNSRSQCILISVMETGARNASAVQQQGSGFTADNPDTGKRPDATEVDADACLPLCRLLAQRMQGELSITNGPNAGARASFNAPFSVEQWGPSSGRSRGHTPALLSPLATKPRDSSPNAPLEPFEHRYLDALSEEGVDLPTFLDGWRRAMGDDLARLSVLGRRQIDPDHLHAVLHRLSGAVGLVGALGLMEALRRASASPLEQSTGSIDALIERARNLVKQLDTPPLAYRNTQP</sequence>
<dbReference type="InterPro" id="IPR036890">
    <property type="entry name" value="HATPase_C_sf"/>
</dbReference>
<protein>
    <submittedName>
        <fullName evidence="4">Phosphotransferase RcsD</fullName>
        <ecNumber evidence="4">2.7.2.-</ecNumber>
    </submittedName>
</protein>
<keyword evidence="5" id="KW-1185">Reference proteome</keyword>
<evidence type="ECO:0000313" key="5">
    <source>
        <dbReference type="Proteomes" id="UP000494365"/>
    </source>
</evidence>
<reference evidence="4 5" key="1">
    <citation type="submission" date="2020-04" db="EMBL/GenBank/DDBJ databases">
        <authorList>
            <person name="De Canck E."/>
        </authorList>
    </citation>
    <scope>NUCLEOTIDE SEQUENCE [LARGE SCALE GENOMIC DNA]</scope>
    <source>
        <strain evidence="4 5">LMG 28614</strain>
    </source>
</reference>
<name>A0A6S7BS25_9BURK</name>
<evidence type="ECO:0000256" key="3">
    <source>
        <dbReference type="SAM" id="Phobius"/>
    </source>
</evidence>
<feature type="region of interest" description="Disordered" evidence="2">
    <location>
        <begin position="442"/>
        <end position="475"/>
    </location>
</feature>
<dbReference type="PANTHER" id="PTHR45339:SF3">
    <property type="entry name" value="HISTIDINE KINASE"/>
    <property type="match status" value="1"/>
</dbReference>
<evidence type="ECO:0000313" key="4">
    <source>
        <dbReference type="EMBL" id="CAB3797648.1"/>
    </source>
</evidence>
<evidence type="ECO:0000256" key="1">
    <source>
        <dbReference type="ARBA" id="ARBA00022553"/>
    </source>
</evidence>
<dbReference type="Gene3D" id="3.30.565.10">
    <property type="entry name" value="Histidine kinase-like ATPase, C-terminal domain"/>
    <property type="match status" value="1"/>
</dbReference>
<dbReference type="SUPFAM" id="SSF55874">
    <property type="entry name" value="ATPase domain of HSP90 chaperone/DNA topoisomerase II/histidine kinase"/>
    <property type="match status" value="1"/>
</dbReference>
<keyword evidence="3" id="KW-1133">Transmembrane helix</keyword>
<feature type="transmembrane region" description="Helical" evidence="3">
    <location>
        <begin position="36"/>
        <end position="55"/>
    </location>
</feature>
<accession>A0A6S7BS25</accession>
<dbReference type="Proteomes" id="UP000494365">
    <property type="component" value="Unassembled WGS sequence"/>
</dbReference>